<dbReference type="AlphaFoldDB" id="A0AAN8IN19"/>
<dbReference type="GO" id="GO:0003676">
    <property type="term" value="F:nucleic acid binding"/>
    <property type="evidence" value="ECO:0007669"/>
    <property type="project" value="InterPro"/>
</dbReference>
<comment type="caution">
    <text evidence="4">The sequence shown here is derived from an EMBL/GenBank/DDBJ whole genome shotgun (WGS) entry which is preliminary data.</text>
</comment>
<dbReference type="GO" id="GO:0005737">
    <property type="term" value="C:cytoplasm"/>
    <property type="evidence" value="ECO:0007669"/>
    <property type="project" value="UniProtKB-ARBA"/>
</dbReference>
<protein>
    <submittedName>
        <fullName evidence="4">CCHC-type domain-containing protein</fullName>
    </submittedName>
</protein>
<accession>A0AAN8IN19</accession>
<dbReference type="InterPro" id="IPR021109">
    <property type="entry name" value="Peptidase_aspartic_dom_sf"/>
</dbReference>
<evidence type="ECO:0000259" key="3">
    <source>
        <dbReference type="PROSITE" id="PS50158"/>
    </source>
</evidence>
<dbReference type="Proteomes" id="UP001331761">
    <property type="component" value="Unassembled WGS sequence"/>
</dbReference>
<feature type="compositionally biased region" description="Polar residues" evidence="2">
    <location>
        <begin position="76"/>
        <end position="85"/>
    </location>
</feature>
<dbReference type="EMBL" id="WIXE01011388">
    <property type="protein sequence ID" value="KAK5976788.1"/>
    <property type="molecule type" value="Genomic_DNA"/>
</dbReference>
<feature type="compositionally biased region" description="Basic and acidic residues" evidence="2">
    <location>
        <begin position="108"/>
        <end position="128"/>
    </location>
</feature>
<dbReference type="InterPro" id="IPR001878">
    <property type="entry name" value="Znf_CCHC"/>
</dbReference>
<dbReference type="Gene3D" id="4.10.60.10">
    <property type="entry name" value="Zinc finger, CCHC-type"/>
    <property type="match status" value="1"/>
</dbReference>
<evidence type="ECO:0000313" key="4">
    <source>
        <dbReference type="EMBL" id="KAK5976788.1"/>
    </source>
</evidence>
<dbReference type="Gene3D" id="2.40.70.10">
    <property type="entry name" value="Acid Proteases"/>
    <property type="match status" value="1"/>
</dbReference>
<keyword evidence="5" id="KW-1185">Reference proteome</keyword>
<dbReference type="Pfam" id="PF00098">
    <property type="entry name" value="zf-CCHC"/>
    <property type="match status" value="1"/>
</dbReference>
<sequence>MEDGDVVMMGDENIPPQEVNLCSTGVASARSWRSPSMDTSATGPILEGAEQSKLILSAQMRDWCTRAAQYHERRNTSAGNVMSLEQSDRQDRRVDKDGRPQHVGSTADTRRAARRDSHESSGRAPGDNKKCYNCSKYGHVAKECPLRATRVNHIETKDAVTECKDTTLSSIVSRVKSMGMAVRENEPAASDLIGNRMTVALNLLGESCEALVDTGSMISIVLVELLARAQDQGFDLDSLDMVPKADLKPVFDASNNRMEFLAAVYIEVKIVGGMGEKVAFHISPRKETEVMLGTNALNKLGISVLIETKGSLAIEKVYSNKVVVAERRYIPPRDMGLVEVAFEKG</sequence>
<dbReference type="InterPro" id="IPR036875">
    <property type="entry name" value="Znf_CCHC_sf"/>
</dbReference>
<dbReference type="PROSITE" id="PS50158">
    <property type="entry name" value="ZF_CCHC"/>
    <property type="match status" value="1"/>
</dbReference>
<reference evidence="4 5" key="1">
    <citation type="submission" date="2019-10" db="EMBL/GenBank/DDBJ databases">
        <title>Assembly and Annotation for the nematode Trichostrongylus colubriformis.</title>
        <authorList>
            <person name="Martin J."/>
        </authorList>
    </citation>
    <scope>NUCLEOTIDE SEQUENCE [LARGE SCALE GENOMIC DNA]</scope>
    <source>
        <strain evidence="4">G859</strain>
        <tissue evidence="4">Whole worm</tissue>
    </source>
</reference>
<feature type="domain" description="CCHC-type" evidence="3">
    <location>
        <begin position="130"/>
        <end position="145"/>
    </location>
</feature>
<organism evidence="4 5">
    <name type="scientific">Trichostrongylus colubriformis</name>
    <name type="common">Black scour worm</name>
    <dbReference type="NCBI Taxonomy" id="6319"/>
    <lineage>
        <taxon>Eukaryota</taxon>
        <taxon>Metazoa</taxon>
        <taxon>Ecdysozoa</taxon>
        <taxon>Nematoda</taxon>
        <taxon>Chromadorea</taxon>
        <taxon>Rhabditida</taxon>
        <taxon>Rhabditina</taxon>
        <taxon>Rhabditomorpha</taxon>
        <taxon>Strongyloidea</taxon>
        <taxon>Trichostrongylidae</taxon>
        <taxon>Trichostrongylus</taxon>
    </lineage>
</organism>
<feature type="compositionally biased region" description="Basic and acidic residues" evidence="2">
    <location>
        <begin position="86"/>
        <end position="100"/>
    </location>
</feature>
<evidence type="ECO:0000313" key="5">
    <source>
        <dbReference type="Proteomes" id="UP001331761"/>
    </source>
</evidence>
<feature type="region of interest" description="Disordered" evidence="2">
    <location>
        <begin position="74"/>
        <end position="128"/>
    </location>
</feature>
<dbReference type="SMART" id="SM00343">
    <property type="entry name" value="ZnF_C2HC"/>
    <property type="match status" value="1"/>
</dbReference>
<dbReference type="GO" id="GO:0019899">
    <property type="term" value="F:enzyme binding"/>
    <property type="evidence" value="ECO:0007669"/>
    <property type="project" value="UniProtKB-ARBA"/>
</dbReference>
<keyword evidence="1" id="KW-0862">Zinc</keyword>
<evidence type="ECO:0000256" key="1">
    <source>
        <dbReference type="PROSITE-ProRule" id="PRU00047"/>
    </source>
</evidence>
<keyword evidence="1" id="KW-0863">Zinc-finger</keyword>
<dbReference type="GO" id="GO:0008270">
    <property type="term" value="F:zinc ion binding"/>
    <property type="evidence" value="ECO:0007669"/>
    <property type="project" value="UniProtKB-KW"/>
</dbReference>
<name>A0AAN8IN19_TRICO</name>
<keyword evidence="1" id="KW-0479">Metal-binding</keyword>
<proteinExistence type="predicted"/>
<gene>
    <name evidence="4" type="ORF">GCK32_020394</name>
</gene>
<dbReference type="SUPFAM" id="SSF57756">
    <property type="entry name" value="Retrovirus zinc finger-like domains"/>
    <property type="match status" value="1"/>
</dbReference>
<evidence type="ECO:0000256" key="2">
    <source>
        <dbReference type="SAM" id="MobiDB-lite"/>
    </source>
</evidence>